<dbReference type="Proteomes" id="UP000654108">
    <property type="component" value="Unassembled WGS sequence"/>
</dbReference>
<gene>
    <name evidence="1" type="ORF">IC608_07520</name>
</gene>
<dbReference type="SUPFAM" id="SSF51905">
    <property type="entry name" value="FAD/NAD(P)-binding domain"/>
    <property type="match status" value="1"/>
</dbReference>
<evidence type="ECO:0000313" key="2">
    <source>
        <dbReference type="Proteomes" id="UP000654108"/>
    </source>
</evidence>
<dbReference type="InterPro" id="IPR036188">
    <property type="entry name" value="FAD/NAD-bd_sf"/>
</dbReference>
<organism evidence="1 2">
    <name type="scientific">Devosia oryzisoli</name>
    <dbReference type="NCBI Taxonomy" id="2774138"/>
    <lineage>
        <taxon>Bacteria</taxon>
        <taxon>Pseudomonadati</taxon>
        <taxon>Pseudomonadota</taxon>
        <taxon>Alphaproteobacteria</taxon>
        <taxon>Hyphomicrobiales</taxon>
        <taxon>Devosiaceae</taxon>
        <taxon>Devosia</taxon>
    </lineage>
</organism>
<sequence length="358" mass="37817">MSEAVADFVLFGSTPLARLLAGLLAAEHKRTVIFVGESQAAYRLPRGTDLSLAPISRPETWQMLRDGVGETTRLLSRIGGRGSWSRTDPILFADGEAGKEAIAHMRQMAISFGIAAERATPSLLGAGRTGTLFRDAVRLHRPVLEPRLDAWLEQVGVRRVSPQSVEIAADGGAMLDVGEDHPLAARQTILADDASILAHLAELPGLLHRQTMSSILTRPTHPIAAPVMVHVDAAMTLEQGKGGGVSAWGPGDLAEFSSRLHQLLGANRRVEQAGQTSYQSVSTGDGAPAFGRLGGSGADVIAGLGALGVYFAPSLARWLSGASRSEEELWFAARLVEREAASSTVAEFAPQHDAGSAQ</sequence>
<evidence type="ECO:0000313" key="1">
    <source>
        <dbReference type="EMBL" id="MBD8065319.1"/>
    </source>
</evidence>
<reference evidence="1" key="1">
    <citation type="submission" date="2020-09" db="EMBL/GenBank/DDBJ databases">
        <title>Genome seq and assembly of Devosia sp.</title>
        <authorList>
            <person name="Chhetri G."/>
        </authorList>
    </citation>
    <scope>NUCLEOTIDE SEQUENCE</scope>
    <source>
        <strain evidence="1">PTR5</strain>
    </source>
</reference>
<keyword evidence="2" id="KW-1185">Reference proteome</keyword>
<comment type="caution">
    <text evidence="1">The sequence shown here is derived from an EMBL/GenBank/DDBJ whole genome shotgun (WGS) entry which is preliminary data.</text>
</comment>
<accession>A0A927FVC2</accession>
<protein>
    <submittedName>
        <fullName evidence="1">Uncharacterized protein</fullName>
    </submittedName>
</protein>
<dbReference type="EMBL" id="JACYFU010000002">
    <property type="protein sequence ID" value="MBD8065319.1"/>
    <property type="molecule type" value="Genomic_DNA"/>
</dbReference>
<proteinExistence type="predicted"/>
<dbReference type="RefSeq" id="WP_191774137.1">
    <property type="nucleotide sequence ID" value="NZ_JACYFU010000002.1"/>
</dbReference>
<name>A0A927FVC2_9HYPH</name>
<dbReference type="AlphaFoldDB" id="A0A927FVC2"/>